<proteinExistence type="predicted"/>
<sequence length="473" mass="55308">MKFKLPLLLIISLFFLSCDKENKTSKEVYIKGQIANPSSEYVVISKNNINIDTLRLDKNNRFEGNLKDIEAGLYVFRHPPENQIIYLEPGDSTLVWLNTLEFDESLNFSGKGSEKSNFLTNLYLLNQQDNDLILSYYKSDPSEFAKKTDSIRANRKQKLIDLEEKYEVSQDFYKIANSSINYEYYDLRERYAFLIRKYNPSLVEKIPSDFHDYRKDVSFNDTILEDSYVYLNFIDDFLRTKTLEDCAKIKPNDKNCTNLNSFENIKSRIELVDSLIQNKNIKNTFLDRLASQGIIYSQKEENIDLILNLLKNMDYSGNMKNGIAQMAKIQSDFLPGNSLGDKVYINTKKDTVKLKSFTRKPTITYRWMSSSSSHYIWQQDIIKNLQFKYPEVDFIGINLDMADPDKWIEVIKNNSFDPKLQFQATNIRVDENLLKNYLNKLIFMDAKGTIIRGDLQINTPDLEKKILEFISQQ</sequence>
<gene>
    <name evidence="1" type="ORF">ES724_06785</name>
</gene>
<dbReference type="Gene3D" id="3.40.30.10">
    <property type="entry name" value="Glutaredoxin"/>
    <property type="match status" value="1"/>
</dbReference>
<dbReference type="EMBL" id="VORY01000005">
    <property type="protein sequence ID" value="TXD94347.1"/>
    <property type="molecule type" value="Genomic_DNA"/>
</dbReference>
<reference evidence="1 2" key="1">
    <citation type="submission" date="2019-08" db="EMBL/GenBank/DDBJ databases">
        <title>Genome sequence of Gillisia hiemivivida IC154 (type strain).</title>
        <authorList>
            <person name="Bowman J.P."/>
        </authorList>
    </citation>
    <scope>NUCLEOTIDE SEQUENCE [LARGE SCALE GENOMIC DNA]</scope>
    <source>
        <strain evidence="1 2">IC154</strain>
    </source>
</reference>
<comment type="caution">
    <text evidence="1">The sequence shown here is derived from an EMBL/GenBank/DDBJ whole genome shotgun (WGS) entry which is preliminary data.</text>
</comment>
<dbReference type="AlphaFoldDB" id="A0A5C6ZVH7"/>
<dbReference type="Proteomes" id="UP000321367">
    <property type="component" value="Unassembled WGS sequence"/>
</dbReference>
<evidence type="ECO:0008006" key="3">
    <source>
        <dbReference type="Google" id="ProtNLM"/>
    </source>
</evidence>
<evidence type="ECO:0000313" key="1">
    <source>
        <dbReference type="EMBL" id="TXD94347.1"/>
    </source>
</evidence>
<name>A0A5C6ZVH7_9FLAO</name>
<protein>
    <recommendedName>
        <fullName evidence="3">Thioredoxin domain-containing protein</fullName>
    </recommendedName>
</protein>
<keyword evidence="2" id="KW-1185">Reference proteome</keyword>
<accession>A0A5C6ZVH7</accession>
<dbReference type="RefSeq" id="WP_146931311.1">
    <property type="nucleotide sequence ID" value="NZ_CBCSHZ010000007.1"/>
</dbReference>
<dbReference type="PROSITE" id="PS51257">
    <property type="entry name" value="PROKAR_LIPOPROTEIN"/>
    <property type="match status" value="1"/>
</dbReference>
<organism evidence="1 2">
    <name type="scientific">Gillisia hiemivivida</name>
    <dbReference type="NCBI Taxonomy" id="291190"/>
    <lineage>
        <taxon>Bacteria</taxon>
        <taxon>Pseudomonadati</taxon>
        <taxon>Bacteroidota</taxon>
        <taxon>Flavobacteriia</taxon>
        <taxon>Flavobacteriales</taxon>
        <taxon>Flavobacteriaceae</taxon>
        <taxon>Gillisia</taxon>
    </lineage>
</organism>
<evidence type="ECO:0000313" key="2">
    <source>
        <dbReference type="Proteomes" id="UP000321367"/>
    </source>
</evidence>
<dbReference type="OrthoDB" id="1146847at2"/>